<dbReference type="RefSeq" id="XP_009520014.1">
    <property type="nucleotide sequence ID" value="XM_009521719.1"/>
</dbReference>
<dbReference type="STRING" id="1094619.G4Z1A7"/>
<keyword evidence="1" id="KW-1133">Transmembrane helix</keyword>
<accession>G4Z1A7</accession>
<evidence type="ECO:0000313" key="2">
    <source>
        <dbReference type="EMBL" id="EGZ24726.1"/>
    </source>
</evidence>
<organism evidence="2 3">
    <name type="scientific">Phytophthora sojae (strain P6497)</name>
    <name type="common">Soybean stem and root rot agent</name>
    <name type="synonym">Phytophthora megasperma f. sp. glycines</name>
    <dbReference type="NCBI Taxonomy" id="1094619"/>
    <lineage>
        <taxon>Eukaryota</taxon>
        <taxon>Sar</taxon>
        <taxon>Stramenopiles</taxon>
        <taxon>Oomycota</taxon>
        <taxon>Peronosporomycetes</taxon>
        <taxon>Peronosporales</taxon>
        <taxon>Peronosporaceae</taxon>
        <taxon>Phytophthora</taxon>
    </lineage>
</organism>
<keyword evidence="3" id="KW-1185">Reference proteome</keyword>
<proteinExistence type="predicted"/>
<evidence type="ECO:0000313" key="3">
    <source>
        <dbReference type="Proteomes" id="UP000002640"/>
    </source>
</evidence>
<name>G4Z1A7_PHYSP</name>
<keyword evidence="1" id="KW-0812">Transmembrane</keyword>
<dbReference type="GeneID" id="20645321"/>
<dbReference type="SUPFAM" id="SSF53850">
    <property type="entry name" value="Periplasmic binding protein-like II"/>
    <property type="match status" value="1"/>
</dbReference>
<reference evidence="2 3" key="1">
    <citation type="journal article" date="2006" name="Science">
        <title>Phytophthora genome sequences uncover evolutionary origins and mechanisms of pathogenesis.</title>
        <authorList>
            <person name="Tyler B.M."/>
            <person name="Tripathy S."/>
            <person name="Zhang X."/>
            <person name="Dehal P."/>
            <person name="Jiang R.H."/>
            <person name="Aerts A."/>
            <person name="Arredondo F.D."/>
            <person name="Baxter L."/>
            <person name="Bensasson D."/>
            <person name="Beynon J.L."/>
            <person name="Chapman J."/>
            <person name="Damasceno C.M."/>
            <person name="Dorrance A.E."/>
            <person name="Dou D."/>
            <person name="Dickerman A.W."/>
            <person name="Dubchak I.L."/>
            <person name="Garbelotto M."/>
            <person name="Gijzen M."/>
            <person name="Gordon S.G."/>
            <person name="Govers F."/>
            <person name="Grunwald N.J."/>
            <person name="Huang W."/>
            <person name="Ivors K.L."/>
            <person name="Jones R.W."/>
            <person name="Kamoun S."/>
            <person name="Krampis K."/>
            <person name="Lamour K.H."/>
            <person name="Lee M.K."/>
            <person name="McDonald W.H."/>
            <person name="Medina M."/>
            <person name="Meijer H.J."/>
            <person name="Nordberg E.K."/>
            <person name="Maclean D.J."/>
            <person name="Ospina-Giraldo M.D."/>
            <person name="Morris P.F."/>
            <person name="Phuntumart V."/>
            <person name="Putnam N.H."/>
            <person name="Rash S."/>
            <person name="Rose J.K."/>
            <person name="Sakihama Y."/>
            <person name="Salamov A.A."/>
            <person name="Savidor A."/>
            <person name="Scheuring C.F."/>
            <person name="Smith B.M."/>
            <person name="Sobral B.W."/>
            <person name="Terry A."/>
            <person name="Torto-Alalibo T.A."/>
            <person name="Win J."/>
            <person name="Xu Z."/>
            <person name="Zhang H."/>
            <person name="Grigoriev I.V."/>
            <person name="Rokhsar D.S."/>
            <person name="Boore J.L."/>
        </authorList>
    </citation>
    <scope>NUCLEOTIDE SEQUENCE [LARGE SCALE GENOMIC DNA]</scope>
    <source>
        <strain evidence="2 3">P6497</strain>
    </source>
</reference>
<evidence type="ECO:0000256" key="1">
    <source>
        <dbReference type="SAM" id="Phobius"/>
    </source>
</evidence>
<protein>
    <submittedName>
        <fullName evidence="2">Uncharacterized protein</fullName>
    </submittedName>
</protein>
<sequence length="493" mass="55278">MEANMNVSSQERDSSGRLVRPFMQTALKYPRYQVEDPRTAAGTAYTDECMTKGQVNGTLVIGMGGWDSHALSSMVAAIIAEEVVGYKVSLSYGGPTAEITMRMSSARTGVCTPTHLNTEAWTSSTMSKLRVYFNESYLVGGVGYFGLTGVYTTHDFSCLAIAMMKPGYDRGYFQSVVSNIGIPAYFCFIGYDGVNKYASDAAASKTPVVFIHWEPDMFHVTHEGLFDRIFQPRTNPARVKLSTGDYGENVYDKETNKPLDYNVAMTDNTEPAPYFRAACNWVKANYDIWSEWVDRLLLCKFEEHIESHVSGCENDSSNHRIWVGWVDAKPECDSTFYDYNVSECDSNAHRTVTYFWLFPYANPEYSAECSGGDTLPEDVQIDCEYMPTSSPTFIALTQRNAPIIRRSQFEMLLLMLFGGFFTTGAAIAYDLSVAFGLCSSSLSVYRVFMRSAMKRVKLTLFRILKNLSIFYVGGIIIFINRIYFSITNAGLSK</sequence>
<feature type="transmembrane region" description="Helical" evidence="1">
    <location>
        <begin position="469"/>
        <end position="486"/>
    </location>
</feature>
<dbReference type="EMBL" id="JH159152">
    <property type="protein sequence ID" value="EGZ24726.1"/>
    <property type="molecule type" value="Genomic_DNA"/>
</dbReference>
<dbReference type="AlphaFoldDB" id="G4Z1A7"/>
<keyword evidence="1" id="KW-0472">Membrane</keyword>
<gene>
    <name evidence="2" type="ORF">PHYSODRAFT_325811</name>
</gene>
<dbReference type="InParanoid" id="G4Z1A7"/>
<dbReference type="Proteomes" id="UP000002640">
    <property type="component" value="Unassembled WGS sequence"/>
</dbReference>
<dbReference type="KEGG" id="psoj:PHYSODRAFT_325811"/>